<organism evidence="2 3">
    <name type="scientific">Pleomassaria siparia CBS 279.74</name>
    <dbReference type="NCBI Taxonomy" id="1314801"/>
    <lineage>
        <taxon>Eukaryota</taxon>
        <taxon>Fungi</taxon>
        <taxon>Dikarya</taxon>
        <taxon>Ascomycota</taxon>
        <taxon>Pezizomycotina</taxon>
        <taxon>Dothideomycetes</taxon>
        <taxon>Pleosporomycetidae</taxon>
        <taxon>Pleosporales</taxon>
        <taxon>Pleomassariaceae</taxon>
        <taxon>Pleomassaria</taxon>
    </lineage>
</organism>
<dbReference type="PANTHER" id="PTHR35391">
    <property type="entry name" value="C2H2-TYPE DOMAIN-CONTAINING PROTEIN-RELATED"/>
    <property type="match status" value="1"/>
</dbReference>
<sequence length="362" mass="40664">MSNTAWIWSQPYQRHYRYEFNNGVLQTIWGPNTTHVHTGAQDQAANTNGHHHHVDSIDPQQETYRPMPPIASFIAMPPVQQPQASPLYLQAPPASQMDQQPVEYGQRPITRYTQAINGEAQQLPGPYQQHGYLPIPVQGHTPLSPGRWSGLNSLPVPGGLQGMTVHGTYHPDTAQPGIHYEPLDPSYFVRTRSFFNVGKVFSILFTENAGSTVISYNKSISTVLHGEPVFTQVRRFIVVRDKNEFCFACPIFTYGKQGTLKSGVRANEHAVAYSYGQSVEFLPGESEKGLIKDPICIVGLPNVRPLDKASRIYFGIHHPIQYNVKVKDLGDVHRDHLLNLRRYWLLMQRDGTEQDIADTATG</sequence>
<evidence type="ECO:0000313" key="3">
    <source>
        <dbReference type="Proteomes" id="UP000799428"/>
    </source>
</evidence>
<reference evidence="2" key="1">
    <citation type="journal article" date="2020" name="Stud. Mycol.">
        <title>101 Dothideomycetes genomes: a test case for predicting lifestyles and emergence of pathogens.</title>
        <authorList>
            <person name="Haridas S."/>
            <person name="Albert R."/>
            <person name="Binder M."/>
            <person name="Bloem J."/>
            <person name="Labutti K."/>
            <person name="Salamov A."/>
            <person name="Andreopoulos B."/>
            <person name="Baker S."/>
            <person name="Barry K."/>
            <person name="Bills G."/>
            <person name="Bluhm B."/>
            <person name="Cannon C."/>
            <person name="Castanera R."/>
            <person name="Culley D."/>
            <person name="Daum C."/>
            <person name="Ezra D."/>
            <person name="Gonzalez J."/>
            <person name="Henrissat B."/>
            <person name="Kuo A."/>
            <person name="Liang C."/>
            <person name="Lipzen A."/>
            <person name="Lutzoni F."/>
            <person name="Magnuson J."/>
            <person name="Mondo S."/>
            <person name="Nolan M."/>
            <person name="Ohm R."/>
            <person name="Pangilinan J."/>
            <person name="Park H.-J."/>
            <person name="Ramirez L."/>
            <person name="Alfaro M."/>
            <person name="Sun H."/>
            <person name="Tritt A."/>
            <person name="Yoshinaga Y."/>
            <person name="Zwiers L.-H."/>
            <person name="Turgeon B."/>
            <person name="Goodwin S."/>
            <person name="Spatafora J."/>
            <person name="Crous P."/>
            <person name="Grigoriev I."/>
        </authorList>
    </citation>
    <scope>NUCLEOTIDE SEQUENCE</scope>
    <source>
        <strain evidence="2">CBS 279.74</strain>
    </source>
</reference>
<evidence type="ECO:0000313" key="2">
    <source>
        <dbReference type="EMBL" id="KAF2714310.1"/>
    </source>
</evidence>
<dbReference type="EMBL" id="MU005764">
    <property type="protein sequence ID" value="KAF2714310.1"/>
    <property type="molecule type" value="Genomic_DNA"/>
</dbReference>
<gene>
    <name evidence="2" type="ORF">K504DRAFT_456543</name>
</gene>
<evidence type="ECO:0000259" key="1">
    <source>
        <dbReference type="Pfam" id="PF20233"/>
    </source>
</evidence>
<keyword evidence="3" id="KW-1185">Reference proteome</keyword>
<dbReference type="Proteomes" id="UP000799428">
    <property type="component" value="Unassembled WGS sequence"/>
</dbReference>
<dbReference type="Pfam" id="PF20233">
    <property type="entry name" value="DUF6590"/>
    <property type="match status" value="1"/>
</dbReference>
<accession>A0A6G1KNC5</accession>
<name>A0A6G1KNC5_9PLEO</name>
<dbReference type="AlphaFoldDB" id="A0A6G1KNC5"/>
<protein>
    <recommendedName>
        <fullName evidence="1">DUF6590 domain-containing protein</fullName>
    </recommendedName>
</protein>
<proteinExistence type="predicted"/>
<dbReference type="PANTHER" id="PTHR35391:SF5">
    <property type="entry name" value="DUF6590 DOMAIN-CONTAINING PROTEIN"/>
    <property type="match status" value="1"/>
</dbReference>
<dbReference type="InterPro" id="IPR046497">
    <property type="entry name" value="DUF6590"/>
</dbReference>
<dbReference type="OrthoDB" id="3559580at2759"/>
<feature type="domain" description="DUF6590" evidence="1">
    <location>
        <begin position="192"/>
        <end position="341"/>
    </location>
</feature>